<dbReference type="Pfam" id="PF00034">
    <property type="entry name" value="Cytochrom_C"/>
    <property type="match status" value="1"/>
</dbReference>
<dbReference type="GO" id="GO:0020037">
    <property type="term" value="F:heme binding"/>
    <property type="evidence" value="ECO:0007669"/>
    <property type="project" value="InterPro"/>
</dbReference>
<evidence type="ECO:0000313" key="7">
    <source>
        <dbReference type="Proteomes" id="UP000644693"/>
    </source>
</evidence>
<dbReference type="InterPro" id="IPR050597">
    <property type="entry name" value="Cytochrome_c_Oxidase_Subunit"/>
</dbReference>
<organism evidence="6 7">
    <name type="scientific">Parahalioglobus pacificus</name>
    <dbReference type="NCBI Taxonomy" id="930806"/>
    <lineage>
        <taxon>Bacteria</taxon>
        <taxon>Pseudomonadati</taxon>
        <taxon>Pseudomonadota</taxon>
        <taxon>Gammaproteobacteria</taxon>
        <taxon>Cellvibrionales</taxon>
        <taxon>Halieaceae</taxon>
        <taxon>Parahalioglobus</taxon>
    </lineage>
</organism>
<reference evidence="6" key="2">
    <citation type="submission" date="2020-09" db="EMBL/GenBank/DDBJ databases">
        <authorList>
            <person name="Sun Q."/>
            <person name="Kim S."/>
        </authorList>
    </citation>
    <scope>NUCLEOTIDE SEQUENCE</scope>
    <source>
        <strain evidence="6">KCTC 23430</strain>
    </source>
</reference>
<dbReference type="InterPro" id="IPR009056">
    <property type="entry name" value="Cyt_c-like_dom"/>
</dbReference>
<feature type="domain" description="Cytochrome c" evidence="5">
    <location>
        <begin position="66"/>
        <end position="144"/>
    </location>
</feature>
<dbReference type="AlphaFoldDB" id="A0A918XGH6"/>
<evidence type="ECO:0000256" key="2">
    <source>
        <dbReference type="ARBA" id="ARBA00022723"/>
    </source>
</evidence>
<proteinExistence type="predicted"/>
<dbReference type="InterPro" id="IPR036909">
    <property type="entry name" value="Cyt_c-like_dom_sf"/>
</dbReference>
<evidence type="ECO:0000313" key="6">
    <source>
        <dbReference type="EMBL" id="GHD30966.1"/>
    </source>
</evidence>
<keyword evidence="7" id="KW-1185">Reference proteome</keyword>
<dbReference type="SUPFAM" id="SSF46626">
    <property type="entry name" value="Cytochrome c"/>
    <property type="match status" value="1"/>
</dbReference>
<dbReference type="GO" id="GO:0009055">
    <property type="term" value="F:electron transfer activity"/>
    <property type="evidence" value="ECO:0007669"/>
    <property type="project" value="InterPro"/>
</dbReference>
<comment type="caution">
    <text evidence="6">The sequence shown here is derived from an EMBL/GenBank/DDBJ whole genome shotgun (WGS) entry which is preliminary data.</text>
</comment>
<dbReference type="PANTHER" id="PTHR33751:SF1">
    <property type="entry name" value="CBB3-TYPE CYTOCHROME C OXIDASE SUBUNIT FIXP"/>
    <property type="match status" value="1"/>
</dbReference>
<name>A0A918XGH6_9GAMM</name>
<keyword evidence="2 4" id="KW-0479">Metal-binding</keyword>
<evidence type="ECO:0000259" key="5">
    <source>
        <dbReference type="PROSITE" id="PS51007"/>
    </source>
</evidence>
<evidence type="ECO:0000256" key="3">
    <source>
        <dbReference type="ARBA" id="ARBA00023004"/>
    </source>
</evidence>
<protein>
    <recommendedName>
        <fullName evidence="5">Cytochrome c domain-containing protein</fullName>
    </recommendedName>
</protein>
<accession>A0A918XGH6</accession>
<dbReference type="EMBL" id="BMYM01000001">
    <property type="protein sequence ID" value="GHD30966.1"/>
    <property type="molecule type" value="Genomic_DNA"/>
</dbReference>
<dbReference type="PROSITE" id="PS51007">
    <property type="entry name" value="CYTC"/>
    <property type="match status" value="1"/>
</dbReference>
<evidence type="ECO:0000256" key="4">
    <source>
        <dbReference type="PROSITE-ProRule" id="PRU00433"/>
    </source>
</evidence>
<reference evidence="6" key="1">
    <citation type="journal article" date="2014" name="Int. J. Syst. Evol. Microbiol.">
        <title>Complete genome sequence of Corynebacterium casei LMG S-19264T (=DSM 44701T), isolated from a smear-ripened cheese.</title>
        <authorList>
            <consortium name="US DOE Joint Genome Institute (JGI-PGF)"/>
            <person name="Walter F."/>
            <person name="Albersmeier A."/>
            <person name="Kalinowski J."/>
            <person name="Ruckert C."/>
        </authorList>
    </citation>
    <scope>NUCLEOTIDE SEQUENCE</scope>
    <source>
        <strain evidence="6">KCTC 23430</strain>
    </source>
</reference>
<keyword evidence="3 4" id="KW-0408">Iron</keyword>
<dbReference type="Gene3D" id="1.10.760.10">
    <property type="entry name" value="Cytochrome c-like domain"/>
    <property type="match status" value="1"/>
</dbReference>
<dbReference type="PANTHER" id="PTHR33751">
    <property type="entry name" value="CBB3-TYPE CYTOCHROME C OXIDASE SUBUNIT FIXP"/>
    <property type="match status" value="1"/>
</dbReference>
<sequence length="144" mass="14746">MNPANVAILAFAAFAIGFPIWAMQNNDFDGRDNHGCSGACYEEWKEETGGVVAMAQAQVAAKAAASPVELGKMAYTGCIACHGAGGEGGVGPQLSGQSADMVAGKLLQYKAGETIGNQSALMWSQAAQLSDADIDNLAAFVDSL</sequence>
<dbReference type="RefSeq" id="WP_229802613.1">
    <property type="nucleotide sequence ID" value="NZ_BMYM01000001.1"/>
</dbReference>
<keyword evidence="1 4" id="KW-0349">Heme</keyword>
<evidence type="ECO:0000256" key="1">
    <source>
        <dbReference type="ARBA" id="ARBA00022617"/>
    </source>
</evidence>
<dbReference type="GO" id="GO:0046872">
    <property type="term" value="F:metal ion binding"/>
    <property type="evidence" value="ECO:0007669"/>
    <property type="project" value="UniProtKB-KW"/>
</dbReference>
<dbReference type="Proteomes" id="UP000644693">
    <property type="component" value="Unassembled WGS sequence"/>
</dbReference>
<gene>
    <name evidence="6" type="ORF">GCM10007053_13390</name>
</gene>